<protein>
    <recommendedName>
        <fullName evidence="3">Polyketide cyclase / dehydrase and lipid transport</fullName>
    </recommendedName>
</protein>
<gene>
    <name evidence="1" type="ORF">CA13_10690</name>
</gene>
<reference evidence="1 2" key="1">
    <citation type="submission" date="2019-02" db="EMBL/GenBank/DDBJ databases">
        <title>Deep-cultivation of Planctomycetes and their phenomic and genomic characterization uncovers novel biology.</title>
        <authorList>
            <person name="Wiegand S."/>
            <person name="Jogler M."/>
            <person name="Boedeker C."/>
            <person name="Pinto D."/>
            <person name="Vollmers J."/>
            <person name="Rivas-Marin E."/>
            <person name="Kohn T."/>
            <person name="Peeters S.H."/>
            <person name="Heuer A."/>
            <person name="Rast P."/>
            <person name="Oberbeckmann S."/>
            <person name="Bunk B."/>
            <person name="Jeske O."/>
            <person name="Meyerdierks A."/>
            <person name="Storesund J.E."/>
            <person name="Kallscheuer N."/>
            <person name="Luecker S."/>
            <person name="Lage O.M."/>
            <person name="Pohl T."/>
            <person name="Merkel B.J."/>
            <person name="Hornburger P."/>
            <person name="Mueller R.-W."/>
            <person name="Bruemmer F."/>
            <person name="Labrenz M."/>
            <person name="Spormann A.M."/>
            <person name="Op Den Camp H."/>
            <person name="Overmann J."/>
            <person name="Amann R."/>
            <person name="Jetten M.S.M."/>
            <person name="Mascher T."/>
            <person name="Medema M.H."/>
            <person name="Devos D.P."/>
            <person name="Kaster A.-K."/>
            <person name="Ovreas L."/>
            <person name="Rohde M."/>
            <person name="Galperin M.Y."/>
            <person name="Jogler C."/>
        </authorList>
    </citation>
    <scope>NUCLEOTIDE SEQUENCE [LARGE SCALE GENOMIC DNA]</scope>
    <source>
        <strain evidence="1 2">CA13</strain>
    </source>
</reference>
<evidence type="ECO:0008006" key="3">
    <source>
        <dbReference type="Google" id="ProtNLM"/>
    </source>
</evidence>
<dbReference type="Proteomes" id="UP000315010">
    <property type="component" value="Unassembled WGS sequence"/>
</dbReference>
<comment type="caution">
    <text evidence="1">The sequence shown here is derived from an EMBL/GenBank/DDBJ whole genome shotgun (WGS) entry which is preliminary data.</text>
</comment>
<dbReference type="EMBL" id="SJPJ01000001">
    <property type="protein sequence ID" value="TWT79663.1"/>
    <property type="molecule type" value="Genomic_DNA"/>
</dbReference>
<dbReference type="AlphaFoldDB" id="A0A5C5YZ32"/>
<organism evidence="1 2">
    <name type="scientific">Novipirellula herctigrandis</name>
    <dbReference type="NCBI Taxonomy" id="2527986"/>
    <lineage>
        <taxon>Bacteria</taxon>
        <taxon>Pseudomonadati</taxon>
        <taxon>Planctomycetota</taxon>
        <taxon>Planctomycetia</taxon>
        <taxon>Pirellulales</taxon>
        <taxon>Pirellulaceae</taxon>
        <taxon>Novipirellula</taxon>
    </lineage>
</organism>
<keyword evidence="2" id="KW-1185">Reference proteome</keyword>
<evidence type="ECO:0000313" key="1">
    <source>
        <dbReference type="EMBL" id="TWT79663.1"/>
    </source>
</evidence>
<proteinExistence type="predicted"/>
<accession>A0A5C5YZ32</accession>
<sequence length="174" mass="19771">MSYQILHSVCEAPLEIPSGDIDLRQWLFGLSDEEYQKCAKGHLAAGSSLMPDGTQTSVNVESVGGHLMIQHYLPEISLQNQLKLVSHSDCWLFHLWYVHLKVTWEIEVLPMSATKCLFQNTVVVEHDRLIMKVLTALFFGSMFLRKHNAAETPRFAENLVEMTLRKSENGSIAR</sequence>
<evidence type="ECO:0000313" key="2">
    <source>
        <dbReference type="Proteomes" id="UP000315010"/>
    </source>
</evidence>
<name>A0A5C5YZ32_9BACT</name>